<keyword evidence="3" id="KW-0547">Nucleotide-binding</keyword>
<evidence type="ECO:0000313" key="9">
    <source>
        <dbReference type="Proteomes" id="UP000324800"/>
    </source>
</evidence>
<proteinExistence type="predicted"/>
<accession>A0A5J4VZI0</accession>
<organism evidence="8 9">
    <name type="scientific">Streblomastix strix</name>
    <dbReference type="NCBI Taxonomy" id="222440"/>
    <lineage>
        <taxon>Eukaryota</taxon>
        <taxon>Metamonada</taxon>
        <taxon>Preaxostyla</taxon>
        <taxon>Oxymonadida</taxon>
        <taxon>Streblomastigidae</taxon>
        <taxon>Streblomastix</taxon>
    </lineage>
</organism>
<feature type="compositionally biased region" description="Basic and acidic residues" evidence="6">
    <location>
        <begin position="544"/>
        <end position="558"/>
    </location>
</feature>
<keyword evidence="2" id="KW-0808">Transferase</keyword>
<evidence type="ECO:0000259" key="7">
    <source>
        <dbReference type="PROSITE" id="PS50011"/>
    </source>
</evidence>
<dbReference type="EMBL" id="SNRW01004171">
    <property type="protein sequence ID" value="KAA6387962.1"/>
    <property type="molecule type" value="Genomic_DNA"/>
</dbReference>
<dbReference type="InterPro" id="IPR000504">
    <property type="entry name" value="RRM_dom"/>
</dbReference>
<dbReference type="InterPro" id="IPR011009">
    <property type="entry name" value="Kinase-like_dom_sf"/>
</dbReference>
<evidence type="ECO:0000256" key="4">
    <source>
        <dbReference type="ARBA" id="ARBA00022777"/>
    </source>
</evidence>
<comment type="caution">
    <text evidence="8">The sequence shown here is derived from an EMBL/GenBank/DDBJ whole genome shotgun (WGS) entry which is preliminary data.</text>
</comment>
<dbReference type="AlphaFoldDB" id="A0A5J4VZI0"/>
<feature type="domain" description="Protein kinase" evidence="7">
    <location>
        <begin position="142"/>
        <end position="481"/>
    </location>
</feature>
<gene>
    <name evidence="8" type="ORF">EZS28_016513</name>
</gene>
<dbReference type="PROSITE" id="PS50011">
    <property type="entry name" value="PROTEIN_KINASE_DOM"/>
    <property type="match status" value="1"/>
</dbReference>
<protein>
    <recommendedName>
        <fullName evidence="1">non-specific serine/threonine protein kinase</fullName>
        <ecNumber evidence="1">2.7.11.1</ecNumber>
    </recommendedName>
</protein>
<dbReference type="EC" id="2.7.11.1" evidence="1"/>
<reference evidence="8 9" key="1">
    <citation type="submission" date="2019-03" db="EMBL/GenBank/DDBJ databases">
        <title>Single cell metagenomics reveals metabolic interactions within the superorganism composed of flagellate Streblomastix strix and complex community of Bacteroidetes bacteria on its surface.</title>
        <authorList>
            <person name="Treitli S.C."/>
            <person name="Kolisko M."/>
            <person name="Husnik F."/>
            <person name="Keeling P."/>
            <person name="Hampl V."/>
        </authorList>
    </citation>
    <scope>NUCLEOTIDE SEQUENCE [LARGE SCALE GENOMIC DNA]</scope>
    <source>
        <strain evidence="8">ST1C</strain>
    </source>
</reference>
<dbReference type="GO" id="GO:0004674">
    <property type="term" value="F:protein serine/threonine kinase activity"/>
    <property type="evidence" value="ECO:0007669"/>
    <property type="project" value="UniProtKB-EC"/>
</dbReference>
<evidence type="ECO:0000256" key="6">
    <source>
        <dbReference type="SAM" id="MobiDB-lite"/>
    </source>
</evidence>
<dbReference type="SMART" id="SM00220">
    <property type="entry name" value="S_TKc"/>
    <property type="match status" value="1"/>
</dbReference>
<feature type="compositionally biased region" description="Polar residues" evidence="6">
    <location>
        <begin position="1060"/>
        <end position="1069"/>
    </location>
</feature>
<dbReference type="InterPro" id="IPR035979">
    <property type="entry name" value="RBD_domain_sf"/>
</dbReference>
<evidence type="ECO:0000313" key="8">
    <source>
        <dbReference type="EMBL" id="KAA6387962.1"/>
    </source>
</evidence>
<dbReference type="GO" id="GO:0003723">
    <property type="term" value="F:RNA binding"/>
    <property type="evidence" value="ECO:0007669"/>
    <property type="project" value="InterPro"/>
</dbReference>
<evidence type="ECO:0000256" key="5">
    <source>
        <dbReference type="ARBA" id="ARBA00022840"/>
    </source>
</evidence>
<dbReference type="InterPro" id="IPR012677">
    <property type="entry name" value="Nucleotide-bd_a/b_plait_sf"/>
</dbReference>
<dbReference type="Gene3D" id="3.30.70.330">
    <property type="match status" value="1"/>
</dbReference>
<dbReference type="CDD" id="cd00590">
    <property type="entry name" value="RRM_SF"/>
    <property type="match status" value="2"/>
</dbReference>
<dbReference type="Pfam" id="PF00069">
    <property type="entry name" value="Pkinase"/>
    <property type="match status" value="2"/>
</dbReference>
<evidence type="ECO:0000256" key="1">
    <source>
        <dbReference type="ARBA" id="ARBA00012513"/>
    </source>
</evidence>
<sequence>MKSEIIAELKKGLVSLDKSDIKCSSRGLLSLSYCQKNIDEILSGDFITELEEIIKVNQQQSTEIDQTIHEYLINLRQSLNSKQHSMSQSSDSQCQQTISPNPSISYDVVYVPNPSSGYIYRTKQSLTQINPEFNISWEQSNFVKQKRIGKGASGSETWLAKEIKSKHLYVLKEIDYYTNEEKQIAMQEISFLLQYIQNLKLKQIQISSPTLQFFHIVEPLGLFHNQQGDKVSVVMDYLSNGDMRQYIDNMKKSDQQINPDLAWRITGQITSLINQFHANGIIIGDLLPENVLLTEDFKVKLCGFGLARMQKQGRNVSVLHRGNMYLIIIKPYKEYDYIFQYYFSIKQSFLRLFKAPELLDSQLGGAYSYEESKQIVLKDYQQNIEQAKAVDIWSAGVIMYELLGKSHPFIPAHIDEKNVFLHDYIHYVINEQPKQLPEYIHQDLKNLIQRMIDKNSIHRITASTIFEIPQIISSLNNNEFIQKTISTSTVVENTSSEIQPLIFAEYKQQIGDEETEKKKDQEKQKVIKQNDVKNIRNDNVNQKLKQERGNKDKEKQKDQLEQEYITTQKKNLLVNQTSVHITNIPVETKKQQFLQFAQRFGQVKYMYFSPYVKGRAHFADVEYETHQQAESIAKSKPQQRIFGGVILQVRWDIGQQTIKQKEIDERIEFKKENNLDEEIEDDERSENNAINFHVFRPSMKNNEILKTVSRFGIVKKFLKILPAQYEEVKEEQNSQSVIVEYVNKEGMNEALKADGTEFYGCKLKIQSCKSDREYDTIDENLQDPNIIVDEIYKEIQLNRKQYDQIKKEICAKEQNDKQQDEQENQKEKRQYLKFDHNFLIQNVEKVKDQLERRIYPTDKNRIIGVKLLKMKRGVDEQQLRTIFADYQPQDIIIDVDQRDPRYNVASIHFDDPDISIRVAKEKDNIQVNGSIITIKLKYQLMPLEEFRMWKRIKQNQQLYSILIAGFPKELTLNEFFDFMDTIQIEIQGGFVSEEVDDPSSSFAIAYFKDEDNQKLAMVKLEGIQFKDRKLTCLSIPNQKPQKGREKQQIGGNEGQKCKSSDTGTSNEQNKGQEQDN</sequence>
<dbReference type="GO" id="GO:0005524">
    <property type="term" value="F:ATP binding"/>
    <property type="evidence" value="ECO:0007669"/>
    <property type="project" value="UniProtKB-KW"/>
</dbReference>
<keyword evidence="5" id="KW-0067">ATP-binding</keyword>
<evidence type="ECO:0000256" key="3">
    <source>
        <dbReference type="ARBA" id="ARBA00022741"/>
    </source>
</evidence>
<feature type="compositionally biased region" description="Basic and acidic residues" evidence="6">
    <location>
        <begin position="515"/>
        <end position="536"/>
    </location>
</feature>
<evidence type="ECO:0000256" key="2">
    <source>
        <dbReference type="ARBA" id="ARBA00022679"/>
    </source>
</evidence>
<dbReference type="PANTHER" id="PTHR43671:SF13">
    <property type="entry name" value="SERINE_THREONINE-PROTEIN KINASE NEK2"/>
    <property type="match status" value="1"/>
</dbReference>
<dbReference type="SMART" id="SM00360">
    <property type="entry name" value="RRM"/>
    <property type="match status" value="4"/>
</dbReference>
<dbReference type="InterPro" id="IPR050660">
    <property type="entry name" value="NEK_Ser/Thr_kinase"/>
</dbReference>
<dbReference type="Gene3D" id="3.30.200.20">
    <property type="entry name" value="Phosphorylase Kinase, domain 1"/>
    <property type="match status" value="1"/>
</dbReference>
<name>A0A5J4VZI0_9EUKA</name>
<feature type="region of interest" description="Disordered" evidence="6">
    <location>
        <begin position="513"/>
        <end position="558"/>
    </location>
</feature>
<dbReference type="Proteomes" id="UP000324800">
    <property type="component" value="Unassembled WGS sequence"/>
</dbReference>
<feature type="region of interest" description="Disordered" evidence="6">
    <location>
        <begin position="1034"/>
        <end position="1076"/>
    </location>
</feature>
<dbReference type="Gene3D" id="1.10.510.10">
    <property type="entry name" value="Transferase(Phosphotransferase) domain 1"/>
    <property type="match status" value="1"/>
</dbReference>
<dbReference type="SUPFAM" id="SSF56112">
    <property type="entry name" value="Protein kinase-like (PK-like)"/>
    <property type="match status" value="1"/>
</dbReference>
<dbReference type="PANTHER" id="PTHR43671">
    <property type="entry name" value="SERINE/THREONINE-PROTEIN KINASE NEK"/>
    <property type="match status" value="1"/>
</dbReference>
<dbReference type="InterPro" id="IPR000719">
    <property type="entry name" value="Prot_kinase_dom"/>
</dbReference>
<keyword evidence="4" id="KW-0418">Kinase</keyword>
<dbReference type="SUPFAM" id="SSF54928">
    <property type="entry name" value="RNA-binding domain, RBD"/>
    <property type="match status" value="3"/>
</dbReference>